<dbReference type="PANTHER" id="PTHR12434">
    <property type="entry name" value="MEDIATOR OF RNA POLYMERASE II TRANSCRIPTION SUBUNIT 22"/>
    <property type="match status" value="1"/>
</dbReference>
<organism evidence="6 7">
    <name type="scientific">Naegleria fowleri</name>
    <name type="common">Brain eating amoeba</name>
    <dbReference type="NCBI Taxonomy" id="5763"/>
    <lineage>
        <taxon>Eukaryota</taxon>
        <taxon>Discoba</taxon>
        <taxon>Heterolobosea</taxon>
        <taxon>Tetramitia</taxon>
        <taxon>Eutetramitia</taxon>
        <taxon>Vahlkampfiidae</taxon>
        <taxon>Naegleria</taxon>
    </lineage>
</organism>
<dbReference type="GO" id="GO:0016592">
    <property type="term" value="C:mediator complex"/>
    <property type="evidence" value="ECO:0007669"/>
    <property type="project" value="InterPro"/>
</dbReference>
<proteinExistence type="predicted"/>
<dbReference type="GO" id="GO:0003712">
    <property type="term" value="F:transcription coregulator activity"/>
    <property type="evidence" value="ECO:0007669"/>
    <property type="project" value="InterPro"/>
</dbReference>
<evidence type="ECO:0000256" key="5">
    <source>
        <dbReference type="SAM" id="MobiDB-lite"/>
    </source>
</evidence>
<evidence type="ECO:0000256" key="4">
    <source>
        <dbReference type="ARBA" id="ARBA00023242"/>
    </source>
</evidence>
<dbReference type="Proteomes" id="UP000444721">
    <property type="component" value="Unassembled WGS sequence"/>
</dbReference>
<dbReference type="EMBL" id="VFQX01000007">
    <property type="protein sequence ID" value="KAF0982955.1"/>
    <property type="molecule type" value="Genomic_DNA"/>
</dbReference>
<evidence type="ECO:0000313" key="7">
    <source>
        <dbReference type="Proteomes" id="UP000444721"/>
    </source>
</evidence>
<evidence type="ECO:0000256" key="3">
    <source>
        <dbReference type="ARBA" id="ARBA00023163"/>
    </source>
</evidence>
<sequence>MNPARPAGSVNQPRPTGAGQGMSAMANLGKEQLAITDMRYELLDREINRLGLLMEQLVDASRVMDPNPISTKYVNKTQNEKDELQLSVTAASMVDACQNLLRLTSDLQNSYLFFDFDRIENTQANYLSYLEKQNNNSEQSQQL</sequence>
<gene>
    <name evidence="6" type="ORF">FDP41_010934</name>
</gene>
<dbReference type="VEuPathDB" id="AmoebaDB:NF0053160"/>
<accession>A0A6A5CC78</accession>
<dbReference type="VEuPathDB" id="AmoebaDB:NfTy_015860"/>
<name>A0A6A5CC78_NAEFO</name>
<evidence type="ECO:0008006" key="8">
    <source>
        <dbReference type="Google" id="ProtNLM"/>
    </source>
</evidence>
<dbReference type="PANTHER" id="PTHR12434:SF6">
    <property type="entry name" value="MEDIATOR OF RNA POLYMERASE II TRANSCRIPTION SUBUNIT 22"/>
    <property type="match status" value="1"/>
</dbReference>
<dbReference type="GO" id="GO:0006357">
    <property type="term" value="P:regulation of transcription by RNA polymerase II"/>
    <property type="evidence" value="ECO:0007669"/>
    <property type="project" value="InterPro"/>
</dbReference>
<dbReference type="InterPro" id="IPR009332">
    <property type="entry name" value="Med22"/>
</dbReference>
<evidence type="ECO:0000256" key="2">
    <source>
        <dbReference type="ARBA" id="ARBA00023015"/>
    </source>
</evidence>
<feature type="region of interest" description="Disordered" evidence="5">
    <location>
        <begin position="1"/>
        <end position="22"/>
    </location>
</feature>
<dbReference type="AlphaFoldDB" id="A0A6A5CC78"/>
<reference evidence="6 7" key="1">
    <citation type="journal article" date="2019" name="Sci. Rep.">
        <title>Nanopore sequencing improves the draft genome of the human pathogenic amoeba Naegleria fowleri.</title>
        <authorList>
            <person name="Liechti N."/>
            <person name="Schurch N."/>
            <person name="Bruggmann R."/>
            <person name="Wittwer M."/>
        </authorList>
    </citation>
    <scope>NUCLEOTIDE SEQUENCE [LARGE SCALE GENOMIC DNA]</scope>
    <source>
        <strain evidence="6 7">ATCC 30894</strain>
    </source>
</reference>
<dbReference type="GeneID" id="68118149"/>
<protein>
    <recommendedName>
        <fullName evidence="8">Mediator of RNA polymerase II transcription subunit 22</fullName>
    </recommendedName>
</protein>
<keyword evidence="2" id="KW-0805">Transcription regulation</keyword>
<dbReference type="OrthoDB" id="203279at2759"/>
<keyword evidence="3" id="KW-0804">Transcription</keyword>
<dbReference type="Pfam" id="PF06179">
    <property type="entry name" value="Med22"/>
    <property type="match status" value="1"/>
</dbReference>
<comment type="caution">
    <text evidence="6">The sequence shown here is derived from an EMBL/GenBank/DDBJ whole genome shotgun (WGS) entry which is preliminary data.</text>
</comment>
<evidence type="ECO:0000256" key="1">
    <source>
        <dbReference type="ARBA" id="ARBA00004123"/>
    </source>
</evidence>
<dbReference type="RefSeq" id="XP_044567668.1">
    <property type="nucleotide sequence ID" value="XM_044701286.1"/>
</dbReference>
<keyword evidence="4" id="KW-0539">Nucleus</keyword>
<dbReference type="VEuPathDB" id="AmoebaDB:FDP41_010934"/>
<evidence type="ECO:0000313" key="6">
    <source>
        <dbReference type="EMBL" id="KAF0982955.1"/>
    </source>
</evidence>
<keyword evidence="7" id="KW-1185">Reference proteome</keyword>
<comment type="subcellular location">
    <subcellularLocation>
        <location evidence="1">Nucleus</location>
    </subcellularLocation>
</comment>